<organism evidence="2 9">
    <name type="scientific">Streptococcus agalactiae</name>
    <dbReference type="NCBI Taxonomy" id="1311"/>
    <lineage>
        <taxon>Bacteria</taxon>
        <taxon>Bacillati</taxon>
        <taxon>Bacillota</taxon>
        <taxon>Bacilli</taxon>
        <taxon>Lactobacillales</taxon>
        <taxon>Streptococcaceae</taxon>
        <taxon>Streptococcus</taxon>
    </lineage>
</organism>
<reference evidence="11 12" key="3">
    <citation type="submission" date="2018-06" db="EMBL/GenBank/DDBJ databases">
        <authorList>
            <consortium name="Pathogen Informatics"/>
            <person name="Doyle S."/>
        </authorList>
    </citation>
    <scope>NUCLEOTIDE SEQUENCE [LARGE SCALE GENOMIC DNA]</scope>
    <source>
        <strain evidence="5 11">NCTC8185</strain>
        <strain evidence="6 12">NCTC9828</strain>
    </source>
</reference>
<evidence type="ECO:0000313" key="4">
    <source>
        <dbReference type="EMBL" id="OCM71314.1"/>
    </source>
</evidence>
<sequence length="58" mass="6734">MHVGKSYFDYQENALIPQLGFLYSKLTKKIELDNRLSPTEQKLLITLLLHTKGLIIDM</sequence>
<dbReference type="Proteomes" id="UP000255140">
    <property type="component" value="Unassembled WGS sequence"/>
</dbReference>
<dbReference type="EMBL" id="LBKL01000043">
    <property type="protein sequence ID" value="KLL41371.1"/>
    <property type="molecule type" value="Genomic_DNA"/>
</dbReference>
<proteinExistence type="predicted"/>
<evidence type="ECO:0000313" key="3">
    <source>
        <dbReference type="EMBL" id="MDK6898580.1"/>
    </source>
</evidence>
<dbReference type="EMBL" id="UHEQ01000003">
    <property type="protein sequence ID" value="SUN11973.1"/>
    <property type="molecule type" value="Genomic_DNA"/>
</dbReference>
<evidence type="ECO:0000313" key="11">
    <source>
        <dbReference type="Proteomes" id="UP000254076"/>
    </source>
</evidence>
<evidence type="ECO:0000313" key="2">
    <source>
        <dbReference type="EMBL" id="KLL41371.1"/>
    </source>
</evidence>
<reference evidence="3" key="5">
    <citation type="submission" date="2023-05" db="EMBL/GenBank/DDBJ databases">
        <title>Cataloging the Phylogenetic Diversity of Human Bladder Bacteria.</title>
        <authorList>
            <person name="Du J."/>
        </authorList>
    </citation>
    <scope>NUCLEOTIDE SEQUENCE</scope>
    <source>
        <strain evidence="3">UMB8703</strain>
    </source>
</reference>
<dbReference type="EMBL" id="LR134265">
    <property type="protein sequence ID" value="VED65768.1"/>
    <property type="molecule type" value="Genomic_DNA"/>
</dbReference>
<reference evidence="8 9" key="1">
    <citation type="journal article" date="2015" name="PLoS ONE">
        <title>Genomic analysis reveals the molecular basis for capsule loss in the group B streptococcus population.</title>
        <authorList>
            <consortium name="DEVANI Consortium"/>
            <person name="Rosini R."/>
            <person name="Campisi E."/>
            <person name="De Chiara M."/>
            <person name="Tettelin H."/>
            <person name="Rinaudo D."/>
            <person name="Toniolo C."/>
            <person name="Metruccio M."/>
            <person name="Guidotti S."/>
            <person name="Sorensen U.B."/>
            <person name="Kilian M."/>
            <person name="Ramirez M."/>
            <person name="Janulczyk R."/>
            <person name="Donati C."/>
            <person name="Grandi G."/>
            <person name="Margarit I."/>
        </authorList>
    </citation>
    <scope>NUCLEOTIDE SEQUENCE [LARGE SCALE GENOMIC DNA]</scope>
    <source>
        <strain evidence="2 9">DK-B-USS-215</strain>
        <strain evidence="1 8">ES-PW-063</strain>
    </source>
</reference>
<protein>
    <submittedName>
        <fullName evidence="2">Uncharacterized protein</fullName>
    </submittedName>
</protein>
<evidence type="ECO:0000313" key="7">
    <source>
        <dbReference type="EMBL" id="VED65768.1"/>
    </source>
</evidence>
<name>A0A0H1I7M2_STRAG</name>
<dbReference type="RefSeq" id="WP_000557949.1">
    <property type="nucleotide sequence ID" value="NZ_BCNJ01000025.1"/>
</dbReference>
<evidence type="ECO:0000313" key="1">
    <source>
        <dbReference type="EMBL" id="KLJ28414.1"/>
    </source>
</evidence>
<evidence type="ECO:0000313" key="9">
    <source>
        <dbReference type="Proteomes" id="UP000035346"/>
    </source>
</evidence>
<dbReference type="Proteomes" id="UP000035346">
    <property type="component" value="Unassembled WGS sequence"/>
</dbReference>
<accession>A0A0H1I7M2</accession>
<reference evidence="4 10" key="2">
    <citation type="journal article" date="2016" name="Sci. Rep.">
        <title>Serotype IV Streptococcus agalactiae ST-452 has arisen from large genomic recombination events between CC23 and the hypervirulent CC17 lineages.</title>
        <authorList>
            <person name="Campisi E."/>
            <person name="Rinaudo C.D."/>
            <person name="Donati C."/>
            <person name="Barucco M."/>
            <person name="Torricelli G."/>
            <person name="Edwards M.S."/>
            <person name="Baker C.J."/>
            <person name="Margarit I."/>
            <person name="Rosini R."/>
        </authorList>
    </citation>
    <scope>NUCLEOTIDE SEQUENCE [LARGE SCALE GENOMIC DNA]</scope>
    <source>
        <strain evidence="4 10">CZ-PW-140</strain>
    </source>
</reference>
<dbReference type="AlphaFoldDB" id="A0A0H1I7M2"/>
<evidence type="ECO:0000313" key="8">
    <source>
        <dbReference type="Proteomes" id="UP000035174"/>
    </source>
</evidence>
<reference evidence="7 13" key="4">
    <citation type="submission" date="2018-12" db="EMBL/GenBank/DDBJ databases">
        <authorList>
            <consortium name="Pathogen Informatics"/>
        </authorList>
    </citation>
    <scope>NUCLEOTIDE SEQUENCE [LARGE SCALE GENOMIC DNA]</scope>
    <source>
        <strain evidence="7 13">NCTC8184</strain>
    </source>
</reference>
<dbReference type="Proteomes" id="UP000254076">
    <property type="component" value="Unassembled WGS sequence"/>
</dbReference>
<evidence type="ECO:0000313" key="10">
    <source>
        <dbReference type="Proteomes" id="UP000093122"/>
    </source>
</evidence>
<evidence type="ECO:0000313" key="6">
    <source>
        <dbReference type="EMBL" id="SUN29652.1"/>
    </source>
</evidence>
<dbReference type="Proteomes" id="UP001230629">
    <property type="component" value="Unassembled WGS sequence"/>
</dbReference>
<dbReference type="EMBL" id="MAWT01000033">
    <property type="protein sequence ID" value="OCM71314.1"/>
    <property type="molecule type" value="Genomic_DNA"/>
</dbReference>
<evidence type="ECO:0000313" key="12">
    <source>
        <dbReference type="Proteomes" id="UP000255140"/>
    </source>
</evidence>
<gene>
    <name evidence="4" type="ORF">AX245_05700</name>
    <name evidence="7" type="ORF">NCTC8184_01828</name>
    <name evidence="5" type="ORF">NCTC8185_00068</name>
    <name evidence="6" type="ORF">NCTC9828_01925</name>
    <name evidence="3" type="ORF">QP229_01020</name>
    <name evidence="2" type="ORF">WA04_03670</name>
    <name evidence="1" type="ORF">WA45_09050</name>
</gene>
<evidence type="ECO:0000313" key="13">
    <source>
        <dbReference type="Proteomes" id="UP000268870"/>
    </source>
</evidence>
<dbReference type="EMBL" id="JASOIH010000001">
    <property type="protein sequence ID" value="MDK6898580.1"/>
    <property type="molecule type" value="Genomic_DNA"/>
</dbReference>
<dbReference type="EMBL" id="UHEW01000005">
    <property type="protein sequence ID" value="SUN29652.1"/>
    <property type="molecule type" value="Genomic_DNA"/>
</dbReference>
<dbReference type="Proteomes" id="UP000268870">
    <property type="component" value="Chromosome"/>
</dbReference>
<dbReference type="EMBL" id="LCVB01000032">
    <property type="protein sequence ID" value="KLJ28414.1"/>
    <property type="molecule type" value="Genomic_DNA"/>
</dbReference>
<dbReference type="Proteomes" id="UP000093122">
    <property type="component" value="Unassembled WGS sequence"/>
</dbReference>
<evidence type="ECO:0000313" key="5">
    <source>
        <dbReference type="EMBL" id="SUN11973.1"/>
    </source>
</evidence>
<dbReference type="Proteomes" id="UP000035174">
    <property type="component" value="Unassembled WGS sequence"/>
</dbReference>